<dbReference type="Proteomes" id="UP001207468">
    <property type="component" value="Unassembled WGS sequence"/>
</dbReference>
<dbReference type="EMBL" id="JAGFNK010000583">
    <property type="protein sequence ID" value="KAI9447369.1"/>
    <property type="molecule type" value="Genomic_DNA"/>
</dbReference>
<keyword evidence="2" id="KW-1185">Reference proteome</keyword>
<evidence type="ECO:0000313" key="2">
    <source>
        <dbReference type="Proteomes" id="UP001207468"/>
    </source>
</evidence>
<name>A0ACC0TUF8_9AGAM</name>
<sequence>MPNGLDSYVNQLNQILHYLGTPRAQDYIHSLPIRPRVPFAQMFPHVNPLALDLLTKMLNFDPAKCIACEQVLERLYLAIWHDPTDEAICPAKFDLFFEEEDSIEGMKKAHRRESEPLSVGGPHRGVFKPESAVRVAVSVSLSLLVALCS</sequence>
<reference evidence="1" key="1">
    <citation type="submission" date="2021-03" db="EMBL/GenBank/DDBJ databases">
        <title>Evolutionary priming and transition to the ectomycorrhizal habit in an iconic lineage of mushroom-forming fungi: is preadaptation a requirement?</title>
        <authorList>
            <consortium name="DOE Joint Genome Institute"/>
            <person name="Looney B.P."/>
            <person name="Miyauchi S."/>
            <person name="Morin E."/>
            <person name="Drula E."/>
            <person name="Courty P.E."/>
            <person name="Chicoki N."/>
            <person name="Fauchery L."/>
            <person name="Kohler A."/>
            <person name="Kuo A."/>
            <person name="LaButti K."/>
            <person name="Pangilinan J."/>
            <person name="Lipzen A."/>
            <person name="Riley R."/>
            <person name="Andreopoulos W."/>
            <person name="He G."/>
            <person name="Johnson J."/>
            <person name="Barry K.W."/>
            <person name="Grigoriev I.V."/>
            <person name="Nagy L."/>
            <person name="Hibbett D."/>
            <person name="Henrissat B."/>
            <person name="Matheny P.B."/>
            <person name="Labbe J."/>
            <person name="Martin A.F."/>
        </authorList>
    </citation>
    <scope>NUCLEOTIDE SEQUENCE</scope>
    <source>
        <strain evidence="1">BPL698</strain>
    </source>
</reference>
<protein>
    <submittedName>
        <fullName evidence="1">Uncharacterized protein</fullName>
    </submittedName>
</protein>
<comment type="caution">
    <text evidence="1">The sequence shown here is derived from an EMBL/GenBank/DDBJ whole genome shotgun (WGS) entry which is preliminary data.</text>
</comment>
<accession>A0ACC0TUF8</accession>
<evidence type="ECO:0000313" key="1">
    <source>
        <dbReference type="EMBL" id="KAI9447369.1"/>
    </source>
</evidence>
<organism evidence="1 2">
    <name type="scientific">Russula earlei</name>
    <dbReference type="NCBI Taxonomy" id="71964"/>
    <lineage>
        <taxon>Eukaryota</taxon>
        <taxon>Fungi</taxon>
        <taxon>Dikarya</taxon>
        <taxon>Basidiomycota</taxon>
        <taxon>Agaricomycotina</taxon>
        <taxon>Agaricomycetes</taxon>
        <taxon>Russulales</taxon>
        <taxon>Russulaceae</taxon>
        <taxon>Russula</taxon>
    </lineage>
</organism>
<gene>
    <name evidence="1" type="ORF">F5148DRAFT_1251336</name>
</gene>
<proteinExistence type="predicted"/>